<gene>
    <name evidence="1" type="ORF">PTTT1_LOCUS41554</name>
</gene>
<dbReference type="AlphaFoldDB" id="A0A8J9STS2"/>
<sequence>MPACHGHYRTTVGCGFSDCFDVNVDSTRLDEPFIPNLTVLSDTLAAAEHNWRAPLSGPDAFGTIRACIAFTGPGTTFTGTFDLLPVRVGGESYEECLGYCYMYGAFPGPLAEVACGLLDGP</sequence>
<reference evidence="1" key="1">
    <citation type="submission" date="2022-02" db="EMBL/GenBank/DDBJ databases">
        <authorList>
            <person name="Giguere J D."/>
        </authorList>
    </citation>
    <scope>NUCLEOTIDE SEQUENCE</scope>
    <source>
        <strain evidence="1">CCAP 1055/1</strain>
    </source>
</reference>
<name>A0A8J9STS2_PHATR</name>
<organism evidence="1">
    <name type="scientific">Phaeodactylum tricornutum</name>
    <name type="common">Diatom</name>
    <dbReference type="NCBI Taxonomy" id="2850"/>
    <lineage>
        <taxon>Eukaryota</taxon>
        <taxon>Sar</taxon>
        <taxon>Stramenopiles</taxon>
        <taxon>Ochrophyta</taxon>
        <taxon>Bacillariophyta</taxon>
        <taxon>Bacillariophyceae</taxon>
        <taxon>Bacillariophycidae</taxon>
        <taxon>Naviculales</taxon>
        <taxon>Phaeodactylaceae</taxon>
        <taxon>Phaeodactylum</taxon>
    </lineage>
</organism>
<dbReference type="EMBL" id="OU594945">
    <property type="protein sequence ID" value="CAG9289405.1"/>
    <property type="molecule type" value="Genomic_DNA"/>
</dbReference>
<proteinExistence type="predicted"/>
<evidence type="ECO:0000313" key="1">
    <source>
        <dbReference type="EMBL" id="CAG9289405.1"/>
    </source>
</evidence>
<accession>A0A8J9STS2</accession>
<dbReference type="Proteomes" id="UP000836788">
    <property type="component" value="Chromosome 4"/>
</dbReference>
<protein>
    <submittedName>
        <fullName evidence="1">Uncharacterized protein</fullName>
    </submittedName>
</protein>